<evidence type="ECO:0000313" key="14">
    <source>
        <dbReference type="EMBL" id="KAF2654164.1"/>
    </source>
</evidence>
<evidence type="ECO:0000256" key="2">
    <source>
        <dbReference type="ARBA" id="ARBA00022679"/>
    </source>
</evidence>
<feature type="compositionally biased region" description="Low complexity" evidence="12">
    <location>
        <begin position="222"/>
        <end position="234"/>
    </location>
</feature>
<feature type="compositionally biased region" description="Low complexity" evidence="12">
    <location>
        <begin position="148"/>
        <end position="157"/>
    </location>
</feature>
<dbReference type="GO" id="GO:0005783">
    <property type="term" value="C:endoplasmic reticulum"/>
    <property type="evidence" value="ECO:0007669"/>
    <property type="project" value="TreeGrafter"/>
</dbReference>
<feature type="transmembrane region" description="Helical" evidence="11">
    <location>
        <begin position="381"/>
        <end position="400"/>
    </location>
</feature>
<evidence type="ECO:0000256" key="8">
    <source>
        <dbReference type="ARBA" id="ARBA00023315"/>
    </source>
</evidence>
<name>A0A6A6T6I7_9PLEO</name>
<dbReference type="GO" id="GO:0006612">
    <property type="term" value="P:protein targeting to membrane"/>
    <property type="evidence" value="ECO:0007669"/>
    <property type="project" value="TreeGrafter"/>
</dbReference>
<feature type="compositionally biased region" description="Polar residues" evidence="12">
    <location>
        <begin position="77"/>
        <end position="91"/>
    </location>
</feature>
<dbReference type="Proteomes" id="UP000799324">
    <property type="component" value="Unassembled WGS sequence"/>
</dbReference>
<feature type="transmembrane region" description="Helical" evidence="11">
    <location>
        <begin position="496"/>
        <end position="521"/>
    </location>
</feature>
<feature type="compositionally biased region" description="Polar residues" evidence="12">
    <location>
        <begin position="47"/>
        <end position="58"/>
    </location>
</feature>
<comment type="catalytic activity">
    <reaction evidence="10 11">
        <text>L-cysteinyl-[protein] + hexadecanoyl-CoA = S-hexadecanoyl-L-cysteinyl-[protein] + CoA</text>
        <dbReference type="Rhea" id="RHEA:36683"/>
        <dbReference type="Rhea" id="RHEA-COMP:10131"/>
        <dbReference type="Rhea" id="RHEA-COMP:11032"/>
        <dbReference type="ChEBI" id="CHEBI:29950"/>
        <dbReference type="ChEBI" id="CHEBI:57287"/>
        <dbReference type="ChEBI" id="CHEBI:57379"/>
        <dbReference type="ChEBI" id="CHEBI:74151"/>
        <dbReference type="EC" id="2.3.1.225"/>
    </reaction>
</comment>
<feature type="compositionally biased region" description="Pro residues" evidence="12">
    <location>
        <begin position="1"/>
        <end position="12"/>
    </location>
</feature>
<evidence type="ECO:0000256" key="3">
    <source>
        <dbReference type="ARBA" id="ARBA00022692"/>
    </source>
</evidence>
<feature type="compositionally biased region" description="Low complexity" evidence="12">
    <location>
        <begin position="269"/>
        <end position="280"/>
    </location>
</feature>
<dbReference type="Pfam" id="PF01529">
    <property type="entry name" value="DHHC"/>
    <property type="match status" value="1"/>
</dbReference>
<feature type="transmembrane region" description="Helical" evidence="11">
    <location>
        <begin position="351"/>
        <end position="375"/>
    </location>
</feature>
<feature type="compositionally biased region" description="Basic and acidic residues" evidence="12">
    <location>
        <begin position="199"/>
        <end position="221"/>
    </location>
</feature>
<evidence type="ECO:0000256" key="6">
    <source>
        <dbReference type="ARBA" id="ARBA00023139"/>
    </source>
</evidence>
<dbReference type="OrthoDB" id="9909019at2759"/>
<comment type="similarity">
    <text evidence="9">Belongs to the DHHC palmitoyltransferase family. ERF2/ZDHHC9 subfamily.</text>
</comment>
<proteinExistence type="inferred from homology"/>
<keyword evidence="15" id="KW-1185">Reference proteome</keyword>
<evidence type="ECO:0000259" key="13">
    <source>
        <dbReference type="Pfam" id="PF01529"/>
    </source>
</evidence>
<comment type="domain">
    <text evidence="11">The DHHC domain is required for palmitoyltransferase activity.</text>
</comment>
<evidence type="ECO:0000256" key="11">
    <source>
        <dbReference type="RuleBase" id="RU079119"/>
    </source>
</evidence>
<keyword evidence="4 11" id="KW-1133">Transmembrane helix</keyword>
<gene>
    <name evidence="14" type="ORF">K491DRAFT_694117</name>
</gene>
<feature type="domain" description="Palmitoyltransferase DHHC" evidence="13">
    <location>
        <begin position="451"/>
        <end position="577"/>
    </location>
</feature>
<keyword evidence="8 11" id="KW-0012">Acyltransferase</keyword>
<dbReference type="GO" id="GO:0019706">
    <property type="term" value="F:protein-cysteine S-palmitoyltransferase activity"/>
    <property type="evidence" value="ECO:0007669"/>
    <property type="project" value="UniProtKB-EC"/>
</dbReference>
<comment type="subcellular location">
    <subcellularLocation>
        <location evidence="1">Endomembrane system</location>
        <topology evidence="1">Multi-pass membrane protein</topology>
    </subcellularLocation>
</comment>
<feature type="region of interest" description="Disordered" evidence="12">
    <location>
        <begin position="622"/>
        <end position="672"/>
    </location>
</feature>
<dbReference type="PROSITE" id="PS50216">
    <property type="entry name" value="DHHC"/>
    <property type="match status" value="1"/>
</dbReference>
<evidence type="ECO:0000256" key="7">
    <source>
        <dbReference type="ARBA" id="ARBA00023288"/>
    </source>
</evidence>
<feature type="compositionally biased region" description="Polar residues" evidence="12">
    <location>
        <begin position="14"/>
        <end position="23"/>
    </location>
</feature>
<evidence type="ECO:0000256" key="4">
    <source>
        <dbReference type="ARBA" id="ARBA00022989"/>
    </source>
</evidence>
<protein>
    <recommendedName>
        <fullName evidence="11">Palmitoyltransferase</fullName>
        <ecNumber evidence="11">2.3.1.225</ecNumber>
    </recommendedName>
</protein>
<keyword evidence="7" id="KW-0449">Lipoprotein</keyword>
<dbReference type="EC" id="2.3.1.225" evidence="11"/>
<dbReference type="GO" id="GO:0005794">
    <property type="term" value="C:Golgi apparatus"/>
    <property type="evidence" value="ECO:0007669"/>
    <property type="project" value="TreeGrafter"/>
</dbReference>
<evidence type="ECO:0000313" key="15">
    <source>
        <dbReference type="Proteomes" id="UP000799324"/>
    </source>
</evidence>
<dbReference type="AlphaFoldDB" id="A0A6A6T6I7"/>
<dbReference type="PANTHER" id="PTHR22883:SF43">
    <property type="entry name" value="PALMITOYLTRANSFERASE APP"/>
    <property type="match status" value="1"/>
</dbReference>
<sequence length="672" mass="73794">MTTPPPAEPVPPTNAMSNPSTVVQDDPVARDSPSPTDAERSGAGAQHHNSQNRNSAGSRTLGMTGPAGEPGLPPSRPSSIGTAQSGNQRRWSQAPPSSRRGGAGGGGIPSGVASIAGSMGGQSRPTTSASRTHVPLAAAGFFRPMSSQRLQQQRNQRPTSLLGHQSLYSDGATDFAGSNPYRQSTGSNKTIKGAPPLGLHHDLEHPPPSRGTDVTDRDIPDRTTANTTPTGADTVRSRGESITPLHRPKPQHLDLSQAHKNDSGKLPTPSKSPRSFKSSFILPSREGRSSQMRPQQGHEKLASAESSPRLARKEATKEVVKRELGKNYQYFSGNTVFCWGGRLQNTRDRPVNIATAILFLVPVGLFFGFSAPWLWLNVSPAIPIVFAYLFLICISSFIHASTTDPGILPRNLHPFPPPNPNDDPLLPGPQTTDWVMVVSSTTPNSAMEVPTKYCKSCNIWRPPRAHHCRVCDNCIETQDHHCVWLNNCIGRRNYRYFFVFVMSGTLLGLFLIGATLAHILIWRQQNGVGFGTAINRWRVPFATFIYGILGVPYLLSLGVYHLFLMARGETTREYLNSHKFLKKDRHRPFTQGSFWKNWLVVLQRPRPPTYLHFKRTYEEGDQRFGERKGKRTAPLTEEQQGGGVEMQDVRATPGFQGPTNRTPRDAAPSQAQ</sequence>
<dbReference type="InterPro" id="IPR039859">
    <property type="entry name" value="PFA4/ZDH16/20/ERF2-like"/>
</dbReference>
<dbReference type="PANTHER" id="PTHR22883">
    <property type="entry name" value="ZINC FINGER DHHC DOMAIN CONTAINING PROTEIN"/>
    <property type="match status" value="1"/>
</dbReference>
<accession>A0A6A6T6I7</accession>
<feature type="compositionally biased region" description="Polar residues" evidence="12">
    <location>
        <begin position="121"/>
        <end position="131"/>
    </location>
</feature>
<feature type="compositionally biased region" description="Polar residues" evidence="12">
    <location>
        <begin position="180"/>
        <end position="190"/>
    </location>
</feature>
<dbReference type="InterPro" id="IPR001594">
    <property type="entry name" value="Palmitoyltrfase_DHHC"/>
</dbReference>
<keyword evidence="6" id="KW-0564">Palmitate</keyword>
<evidence type="ECO:0000256" key="1">
    <source>
        <dbReference type="ARBA" id="ARBA00004127"/>
    </source>
</evidence>
<dbReference type="EMBL" id="MU004369">
    <property type="protein sequence ID" value="KAF2654164.1"/>
    <property type="molecule type" value="Genomic_DNA"/>
</dbReference>
<evidence type="ECO:0000256" key="9">
    <source>
        <dbReference type="ARBA" id="ARBA00023463"/>
    </source>
</evidence>
<evidence type="ECO:0000256" key="10">
    <source>
        <dbReference type="ARBA" id="ARBA00048048"/>
    </source>
</evidence>
<feature type="transmembrane region" description="Helical" evidence="11">
    <location>
        <begin position="541"/>
        <end position="563"/>
    </location>
</feature>
<evidence type="ECO:0000256" key="12">
    <source>
        <dbReference type="SAM" id="MobiDB-lite"/>
    </source>
</evidence>
<reference evidence="14" key="1">
    <citation type="journal article" date="2020" name="Stud. Mycol.">
        <title>101 Dothideomycetes genomes: a test case for predicting lifestyles and emergence of pathogens.</title>
        <authorList>
            <person name="Haridas S."/>
            <person name="Albert R."/>
            <person name="Binder M."/>
            <person name="Bloem J."/>
            <person name="Labutti K."/>
            <person name="Salamov A."/>
            <person name="Andreopoulos B."/>
            <person name="Baker S."/>
            <person name="Barry K."/>
            <person name="Bills G."/>
            <person name="Bluhm B."/>
            <person name="Cannon C."/>
            <person name="Castanera R."/>
            <person name="Culley D."/>
            <person name="Daum C."/>
            <person name="Ezra D."/>
            <person name="Gonzalez J."/>
            <person name="Henrissat B."/>
            <person name="Kuo A."/>
            <person name="Liang C."/>
            <person name="Lipzen A."/>
            <person name="Lutzoni F."/>
            <person name="Magnuson J."/>
            <person name="Mondo S."/>
            <person name="Nolan M."/>
            <person name="Ohm R."/>
            <person name="Pangilinan J."/>
            <person name="Park H.-J."/>
            <person name="Ramirez L."/>
            <person name="Alfaro M."/>
            <person name="Sun H."/>
            <person name="Tritt A."/>
            <person name="Yoshinaga Y."/>
            <person name="Zwiers L.-H."/>
            <person name="Turgeon B."/>
            <person name="Goodwin S."/>
            <person name="Spatafora J."/>
            <person name="Crous P."/>
            <person name="Grigoriev I."/>
        </authorList>
    </citation>
    <scope>NUCLEOTIDE SEQUENCE</scope>
    <source>
        <strain evidence="14">CBS 122681</strain>
    </source>
</reference>
<keyword evidence="5 11" id="KW-0472">Membrane</keyword>
<keyword evidence="2 11" id="KW-0808">Transferase</keyword>
<feature type="region of interest" description="Disordered" evidence="12">
    <location>
        <begin position="1"/>
        <end position="314"/>
    </location>
</feature>
<feature type="compositionally biased region" description="Polar residues" evidence="12">
    <location>
        <begin position="158"/>
        <end position="168"/>
    </location>
</feature>
<evidence type="ECO:0000256" key="5">
    <source>
        <dbReference type="ARBA" id="ARBA00023136"/>
    </source>
</evidence>
<organism evidence="14 15">
    <name type="scientific">Lophiostoma macrostomum CBS 122681</name>
    <dbReference type="NCBI Taxonomy" id="1314788"/>
    <lineage>
        <taxon>Eukaryota</taxon>
        <taxon>Fungi</taxon>
        <taxon>Dikarya</taxon>
        <taxon>Ascomycota</taxon>
        <taxon>Pezizomycotina</taxon>
        <taxon>Dothideomycetes</taxon>
        <taxon>Pleosporomycetidae</taxon>
        <taxon>Pleosporales</taxon>
        <taxon>Lophiostomataceae</taxon>
        <taxon>Lophiostoma</taxon>
    </lineage>
</organism>
<keyword evidence="3 11" id="KW-0812">Transmembrane</keyword>